<dbReference type="Proteomes" id="UP001151079">
    <property type="component" value="Unassembled WGS sequence"/>
</dbReference>
<evidence type="ECO:0008006" key="3">
    <source>
        <dbReference type="Google" id="ProtNLM"/>
    </source>
</evidence>
<comment type="caution">
    <text evidence="1">The sequence shown here is derived from an EMBL/GenBank/DDBJ whole genome shotgun (WGS) entry which is preliminary data.</text>
</comment>
<gene>
    <name evidence="1" type="ORF">OIU83_09205</name>
</gene>
<dbReference type="RefSeq" id="WP_264205959.1">
    <property type="nucleotide sequence ID" value="NZ_JAOZEW010000008.1"/>
</dbReference>
<sequence>MIENITEEYTILSDKFSEFRNNIQFPSRINTDDESVPEVFKNYEYPVTAWPILINKEMTDELKELSFKMPKLLQKIPSLYFNNDIKKIAEFYFDGNEILAEFGMMCHDKNVQIGCRLDLTYTEEGFKILEVNMGSSLGGWQIHSLESVIRRNHPELWDEDKSNNYKTRNTLEIYMEYLIEQIIKQVGKENDTLNLFIDMRDVEDTERNKNLCFFDNYYRQALRKKGLTGSAYAADIKTLELINGDLYFEDKIIHGVIILALDVEITPAIFRAFIMDKIYFPDHVGLRMQGDKRNLAILRELAQAGKFALKDNELLLRNIPWTSPVEDKRTIFKGKEYNLSELLKANKDRFVIKAARGYQGKDVFIGKFQSDIEWEEILETALENGFFIAQEFSDSIGFMAPNEQNEWTPHKLIWGAFGFGDFYGGVWVRMSEVKTDVGVINSATGAVEAIVFEILN</sequence>
<name>A0A9X2YUS4_9FLAO</name>
<keyword evidence="2" id="KW-1185">Reference proteome</keyword>
<organism evidence="1 2">
    <name type="scientific">Flavobacterium shii</name>
    <dbReference type="NCBI Taxonomy" id="2987687"/>
    <lineage>
        <taxon>Bacteria</taxon>
        <taxon>Pseudomonadati</taxon>
        <taxon>Bacteroidota</taxon>
        <taxon>Flavobacteriia</taxon>
        <taxon>Flavobacteriales</taxon>
        <taxon>Flavobacteriaceae</taxon>
        <taxon>Flavobacterium</taxon>
    </lineage>
</organism>
<evidence type="ECO:0000313" key="2">
    <source>
        <dbReference type="Proteomes" id="UP001151079"/>
    </source>
</evidence>
<dbReference type="SUPFAM" id="SSF56059">
    <property type="entry name" value="Glutathione synthetase ATP-binding domain-like"/>
    <property type="match status" value="1"/>
</dbReference>
<dbReference type="AlphaFoldDB" id="A0A9X2YUS4"/>
<proteinExistence type="predicted"/>
<protein>
    <recommendedName>
        <fullName evidence="3">Glutathionylspermidine synthase pre-ATP-grasp-like domain-containing protein</fullName>
    </recommendedName>
</protein>
<accession>A0A9X2YUS4</accession>
<evidence type="ECO:0000313" key="1">
    <source>
        <dbReference type="EMBL" id="MCV9927828.1"/>
    </source>
</evidence>
<reference evidence="1" key="1">
    <citation type="submission" date="2022-10" db="EMBL/GenBank/DDBJ databases">
        <title>Two novel species of Flavobacterium.</title>
        <authorList>
            <person name="Liu Q."/>
            <person name="Xin Y.-H."/>
        </authorList>
    </citation>
    <scope>NUCLEOTIDE SEQUENCE</scope>
    <source>
        <strain evidence="1">LS1R49</strain>
    </source>
</reference>
<dbReference type="EMBL" id="JAOZEW010000008">
    <property type="protein sequence ID" value="MCV9927828.1"/>
    <property type="molecule type" value="Genomic_DNA"/>
</dbReference>